<dbReference type="Proteomes" id="UP001370590">
    <property type="component" value="Unassembled WGS sequence"/>
</dbReference>
<sequence length="59" mass="6619">MADNGEIVLPASIRERLNIGAGDEVSIQTNHDKIIIEKVVKPLNYQPSDVERDDENDLM</sequence>
<organism evidence="2 3">
    <name type="scientific">Nicoliella lavandulae</name>
    <dbReference type="NCBI Taxonomy" id="3082954"/>
    <lineage>
        <taxon>Bacteria</taxon>
        <taxon>Bacillati</taxon>
        <taxon>Bacillota</taxon>
        <taxon>Bacilli</taxon>
        <taxon>Lactobacillales</taxon>
        <taxon>Lactobacillaceae</taxon>
        <taxon>Nicoliella</taxon>
    </lineage>
</organism>
<proteinExistence type="predicted"/>
<evidence type="ECO:0000259" key="1">
    <source>
        <dbReference type="SMART" id="SM00966"/>
    </source>
</evidence>
<dbReference type="RefSeq" id="WP_339959744.1">
    <property type="nucleotide sequence ID" value="NZ_JAWMWH010000001.1"/>
</dbReference>
<evidence type="ECO:0000313" key="3">
    <source>
        <dbReference type="Proteomes" id="UP001370590"/>
    </source>
</evidence>
<accession>A0ABU8SJ52</accession>
<dbReference type="Gene3D" id="2.10.260.10">
    <property type="match status" value="1"/>
</dbReference>
<dbReference type="InterPro" id="IPR037914">
    <property type="entry name" value="SpoVT-AbrB_sf"/>
</dbReference>
<dbReference type="InterPro" id="IPR007159">
    <property type="entry name" value="SpoVT-AbrB_dom"/>
</dbReference>
<dbReference type="SMART" id="SM00966">
    <property type="entry name" value="SpoVT_AbrB"/>
    <property type="match status" value="1"/>
</dbReference>
<reference evidence="2 3" key="1">
    <citation type="submission" date="2023-10" db="EMBL/GenBank/DDBJ databases">
        <title>Nicoliella lavandulae sp. nov. isolated from Lavandula angustifolia flowers.</title>
        <authorList>
            <person name="Alcantara C."/>
            <person name="Zuniga M."/>
            <person name="Landete J.M."/>
            <person name="Monedero V."/>
        </authorList>
    </citation>
    <scope>NUCLEOTIDE SEQUENCE [LARGE SCALE GENOMIC DNA]</scope>
    <source>
        <strain evidence="2 3">Es01</strain>
    </source>
</reference>
<dbReference type="Pfam" id="PF04014">
    <property type="entry name" value="MazE_antitoxin"/>
    <property type="match status" value="1"/>
</dbReference>
<dbReference type="NCBIfam" id="TIGR01439">
    <property type="entry name" value="lp_hng_hel_AbrB"/>
    <property type="match status" value="1"/>
</dbReference>
<evidence type="ECO:0000313" key="2">
    <source>
        <dbReference type="EMBL" id="MEJ6399911.1"/>
    </source>
</evidence>
<keyword evidence="2" id="KW-0238">DNA-binding</keyword>
<protein>
    <submittedName>
        <fullName evidence="2">AbrB/MazE/SpoVT family DNA-binding domain-containing protein</fullName>
    </submittedName>
</protein>
<dbReference type="SUPFAM" id="SSF89447">
    <property type="entry name" value="AbrB/MazE/MraZ-like"/>
    <property type="match status" value="1"/>
</dbReference>
<dbReference type="GO" id="GO:0003677">
    <property type="term" value="F:DNA binding"/>
    <property type="evidence" value="ECO:0007669"/>
    <property type="project" value="UniProtKB-KW"/>
</dbReference>
<comment type="caution">
    <text evidence="2">The sequence shown here is derived from an EMBL/GenBank/DDBJ whole genome shotgun (WGS) entry which is preliminary data.</text>
</comment>
<keyword evidence="3" id="KW-1185">Reference proteome</keyword>
<name>A0ABU8SJ52_9LACO</name>
<feature type="domain" description="SpoVT-AbrB" evidence="1">
    <location>
        <begin position="1"/>
        <end position="44"/>
    </location>
</feature>
<dbReference type="EMBL" id="JAWMWH010000001">
    <property type="protein sequence ID" value="MEJ6399911.1"/>
    <property type="molecule type" value="Genomic_DNA"/>
</dbReference>
<gene>
    <name evidence="2" type="ORF">R4146_01780</name>
</gene>